<accession>A0A0A5I412</accession>
<dbReference type="CDD" id="cd00838">
    <property type="entry name" value="MPP_superfamily"/>
    <property type="match status" value="1"/>
</dbReference>
<reference evidence="3 4" key="1">
    <citation type="submission" date="2013-08" db="EMBL/GenBank/DDBJ databases">
        <authorList>
            <person name="Huang J."/>
            <person name="Wang G."/>
        </authorList>
    </citation>
    <scope>NUCLEOTIDE SEQUENCE [LARGE SCALE GENOMIC DNA]</scope>
    <source>
        <strain evidence="3 4">JSM 076056</strain>
    </source>
</reference>
<evidence type="ECO:0000313" key="4">
    <source>
        <dbReference type="Proteomes" id="UP000030528"/>
    </source>
</evidence>
<sequence>MDEIAIISDIHGNMTALEAVLGDIQSRGIGQIYCLGDLIGKGPHGEEAIKRIRETCEVVVMGNWDDAIVQEHDNPYMKWHQQQLSDTSMNYLRSLPFHHDFYMSGYYMRLYHASAKSVHHRVVPWVHSKEEREAMFEDSPYIEPLVPGQMPDLIFYGDIHAACTLPVLEKRSIINVGSVGNSLDLPKATYTIIRGKLGTETAPFSTELVRLPYDVEHEIQLAKAAHMPGLEEYALELREGIYRNAKK</sequence>
<dbReference type="PANTHER" id="PTHR42850:SF2">
    <property type="entry name" value="BLL5683 PROTEIN"/>
    <property type="match status" value="1"/>
</dbReference>
<dbReference type="AlphaFoldDB" id="A0A0A5I412"/>
<dbReference type="InterPro" id="IPR011152">
    <property type="entry name" value="Pesterase_MJ0912"/>
</dbReference>
<evidence type="ECO:0000313" key="3">
    <source>
        <dbReference type="EMBL" id="KGX90552.1"/>
    </source>
</evidence>
<dbReference type="GO" id="GO:0016791">
    <property type="term" value="F:phosphatase activity"/>
    <property type="evidence" value="ECO:0007669"/>
    <property type="project" value="TreeGrafter"/>
</dbReference>
<dbReference type="EMBL" id="AVPE01000014">
    <property type="protein sequence ID" value="KGX90552.1"/>
    <property type="molecule type" value="Genomic_DNA"/>
</dbReference>
<dbReference type="InterPro" id="IPR029052">
    <property type="entry name" value="Metallo-depent_PP-like"/>
</dbReference>
<proteinExistence type="inferred from homology"/>
<dbReference type="InterPro" id="IPR050126">
    <property type="entry name" value="Ap4A_hydrolase"/>
</dbReference>
<dbReference type="InterPro" id="IPR024654">
    <property type="entry name" value="Calcineurin-like_PHP_lpxH"/>
</dbReference>
<dbReference type="SUPFAM" id="SSF56300">
    <property type="entry name" value="Metallo-dependent phosphatases"/>
    <property type="match status" value="1"/>
</dbReference>
<organism evidence="3 4">
    <name type="scientific">Pontibacillus halophilus JSM 076056 = DSM 19796</name>
    <dbReference type="NCBI Taxonomy" id="1385510"/>
    <lineage>
        <taxon>Bacteria</taxon>
        <taxon>Bacillati</taxon>
        <taxon>Bacillota</taxon>
        <taxon>Bacilli</taxon>
        <taxon>Bacillales</taxon>
        <taxon>Bacillaceae</taxon>
        <taxon>Pontibacillus</taxon>
    </lineage>
</organism>
<evidence type="ECO:0000256" key="1">
    <source>
        <dbReference type="ARBA" id="ARBA00008950"/>
    </source>
</evidence>
<comment type="similarity">
    <text evidence="1">Belongs to the metallophosphoesterase superfamily. YfcE family.</text>
</comment>
<comment type="caution">
    <text evidence="3">The sequence shown here is derived from an EMBL/GenBank/DDBJ whole genome shotgun (WGS) entry which is preliminary data.</text>
</comment>
<evidence type="ECO:0000259" key="2">
    <source>
        <dbReference type="Pfam" id="PF12850"/>
    </source>
</evidence>
<dbReference type="GO" id="GO:0005737">
    <property type="term" value="C:cytoplasm"/>
    <property type="evidence" value="ECO:0007669"/>
    <property type="project" value="TreeGrafter"/>
</dbReference>
<gene>
    <name evidence="3" type="ORF">N781_07090</name>
</gene>
<dbReference type="Gene3D" id="3.60.21.10">
    <property type="match status" value="1"/>
</dbReference>
<dbReference type="STRING" id="1385510.GCA_000425205_02985"/>
<feature type="domain" description="Calcineurin-like phosphoesterase" evidence="2">
    <location>
        <begin position="3"/>
        <end position="193"/>
    </location>
</feature>
<dbReference type="PIRSF" id="PIRSF000883">
    <property type="entry name" value="Pesterase_MJ0912"/>
    <property type="match status" value="1"/>
</dbReference>
<dbReference type="Proteomes" id="UP000030528">
    <property type="component" value="Unassembled WGS sequence"/>
</dbReference>
<dbReference type="OrthoDB" id="9813918at2"/>
<dbReference type="eggNOG" id="COG0639">
    <property type="taxonomic scope" value="Bacteria"/>
</dbReference>
<protein>
    <submittedName>
        <fullName evidence="3">Serine/threonine protein phosphatase</fullName>
    </submittedName>
</protein>
<dbReference type="PANTHER" id="PTHR42850">
    <property type="entry name" value="METALLOPHOSPHOESTERASE"/>
    <property type="match status" value="1"/>
</dbReference>
<dbReference type="RefSeq" id="WP_026801247.1">
    <property type="nucleotide sequence ID" value="NZ_AULI01000014.1"/>
</dbReference>
<dbReference type="Pfam" id="PF12850">
    <property type="entry name" value="Metallophos_2"/>
    <property type="match status" value="1"/>
</dbReference>
<name>A0A0A5I412_9BACI</name>
<keyword evidence="4" id="KW-1185">Reference proteome</keyword>